<keyword evidence="1" id="KW-1133">Transmembrane helix</keyword>
<evidence type="ECO:0000256" key="1">
    <source>
        <dbReference type="SAM" id="Phobius"/>
    </source>
</evidence>
<proteinExistence type="predicted"/>
<dbReference type="AlphaFoldDB" id="A0A9D1YD95"/>
<sequence length="334" mass="35821">MRHRVFLWAVTLSAAVLVNCTLLSFFVEDQMTVLVSPVSARPDYENGCSRVALDAVKTGPDGSACLYAIREGQGLSSGLWAEVSPTNLLGVDEGSALVLAGEGQPYVKFSSRPLQGGERVRETEEQDPCSDTFLLLGTGDLSLPPEALTGGGFALLPQETVTQPFLKEREVSQLFGTGAQAQLFSLREVQDFAAALPLLSLAGGLVLATLFCAVGFCQAFPNKLRALFWAGGCVLLWAGLWLVLGRIQLPSSLLPAENLLDFSHYRETFSQIAAGLKAFPQDDTCAQTLETLTGNARLCLGALIGFGVILVLLLALSITLQHRKPPAGRHFSRR</sequence>
<evidence type="ECO:0000313" key="2">
    <source>
        <dbReference type="EMBL" id="HIY26699.1"/>
    </source>
</evidence>
<dbReference type="Proteomes" id="UP000823915">
    <property type="component" value="Unassembled WGS sequence"/>
</dbReference>
<feature type="transmembrane region" description="Helical" evidence="1">
    <location>
        <begin position="192"/>
        <end position="214"/>
    </location>
</feature>
<feature type="transmembrane region" description="Helical" evidence="1">
    <location>
        <begin position="226"/>
        <end position="244"/>
    </location>
</feature>
<comment type="caution">
    <text evidence="2">The sequence shown here is derived from an EMBL/GenBank/DDBJ whole genome shotgun (WGS) entry which is preliminary data.</text>
</comment>
<keyword evidence="1" id="KW-0472">Membrane</keyword>
<keyword evidence="1" id="KW-0812">Transmembrane</keyword>
<protein>
    <submittedName>
        <fullName evidence="2">Uncharacterized protein</fullName>
    </submittedName>
</protein>
<dbReference type="EMBL" id="DXDU01000098">
    <property type="protein sequence ID" value="HIY26699.1"/>
    <property type="molecule type" value="Genomic_DNA"/>
</dbReference>
<organism evidence="2 3">
    <name type="scientific">Candidatus Acutalibacter pullistercoris</name>
    <dbReference type="NCBI Taxonomy" id="2838418"/>
    <lineage>
        <taxon>Bacteria</taxon>
        <taxon>Bacillati</taxon>
        <taxon>Bacillota</taxon>
        <taxon>Clostridia</taxon>
        <taxon>Eubacteriales</taxon>
        <taxon>Acutalibacteraceae</taxon>
        <taxon>Acutalibacter</taxon>
    </lineage>
</organism>
<evidence type="ECO:0000313" key="3">
    <source>
        <dbReference type="Proteomes" id="UP000823915"/>
    </source>
</evidence>
<name>A0A9D1YD95_9FIRM</name>
<reference evidence="2" key="1">
    <citation type="journal article" date="2021" name="PeerJ">
        <title>Extensive microbial diversity within the chicken gut microbiome revealed by metagenomics and culture.</title>
        <authorList>
            <person name="Gilroy R."/>
            <person name="Ravi A."/>
            <person name="Getino M."/>
            <person name="Pursley I."/>
            <person name="Horton D.L."/>
            <person name="Alikhan N.F."/>
            <person name="Baker D."/>
            <person name="Gharbi K."/>
            <person name="Hall N."/>
            <person name="Watson M."/>
            <person name="Adriaenssens E.M."/>
            <person name="Foster-Nyarko E."/>
            <person name="Jarju S."/>
            <person name="Secka A."/>
            <person name="Antonio M."/>
            <person name="Oren A."/>
            <person name="Chaudhuri R.R."/>
            <person name="La Ragione R."/>
            <person name="Hildebrand F."/>
            <person name="Pallen M.J."/>
        </authorList>
    </citation>
    <scope>NUCLEOTIDE SEQUENCE</scope>
    <source>
        <strain evidence="2">1282</strain>
    </source>
</reference>
<gene>
    <name evidence="2" type="ORF">H9838_05930</name>
</gene>
<feature type="transmembrane region" description="Helical" evidence="1">
    <location>
        <begin position="300"/>
        <end position="320"/>
    </location>
</feature>
<reference evidence="2" key="2">
    <citation type="submission" date="2021-04" db="EMBL/GenBank/DDBJ databases">
        <authorList>
            <person name="Gilroy R."/>
        </authorList>
    </citation>
    <scope>NUCLEOTIDE SEQUENCE</scope>
    <source>
        <strain evidence="2">1282</strain>
    </source>
</reference>
<accession>A0A9D1YD95</accession>